<keyword evidence="8 10" id="KW-0521">NADP</keyword>
<dbReference type="Pfam" id="PF00175">
    <property type="entry name" value="NAD_binding_1"/>
    <property type="match status" value="1"/>
</dbReference>
<dbReference type="Gene3D" id="2.40.30.10">
    <property type="entry name" value="Translation factors"/>
    <property type="match status" value="1"/>
</dbReference>
<dbReference type="InterPro" id="IPR017938">
    <property type="entry name" value="Riboflavin_synthase-like_b-brl"/>
</dbReference>
<evidence type="ECO:0000313" key="16">
    <source>
        <dbReference type="RefSeq" id="XP_011312376.1"/>
    </source>
</evidence>
<comment type="similarity">
    <text evidence="10">Belongs to the NADPH-dependent diflavin oxidoreductase NDOR1 family.</text>
</comment>
<dbReference type="InterPro" id="IPR001433">
    <property type="entry name" value="OxRdtase_FAD/NAD-bd"/>
</dbReference>
<dbReference type="EC" id="1.18.1.-" evidence="10"/>
<dbReference type="PRINTS" id="PR00369">
    <property type="entry name" value="FLAVODOXIN"/>
</dbReference>
<dbReference type="Gene3D" id="3.40.50.80">
    <property type="entry name" value="Nucleotide-binding domain of ferredoxin-NADP reductase (FNR) module"/>
    <property type="match status" value="1"/>
</dbReference>
<feature type="binding site" evidence="10">
    <location>
        <position position="594"/>
    </location>
    <ligand>
        <name>FAD</name>
        <dbReference type="ChEBI" id="CHEBI:57692"/>
    </ligand>
</feature>
<dbReference type="GO" id="GO:0016651">
    <property type="term" value="F:oxidoreductase activity, acting on NAD(P)H"/>
    <property type="evidence" value="ECO:0007669"/>
    <property type="project" value="UniProtKB-UniRule"/>
</dbReference>
<evidence type="ECO:0000256" key="5">
    <source>
        <dbReference type="ARBA" id="ARBA00022630"/>
    </source>
</evidence>
<reference evidence="14 15" key="1">
    <citation type="submission" date="2025-04" db="UniProtKB">
        <authorList>
            <consortium name="RefSeq"/>
        </authorList>
    </citation>
    <scope>IDENTIFICATION</scope>
    <source>
        <strain evidence="14 15">USDA-PBARC FA_bdor</strain>
        <tissue evidence="14 15">Whole organism</tissue>
    </source>
</reference>
<feature type="binding site" evidence="10">
    <location>
        <begin position="14"/>
        <end position="19"/>
    </location>
    <ligand>
        <name>FMN</name>
        <dbReference type="ChEBI" id="CHEBI:58210"/>
    </ligand>
</feature>
<evidence type="ECO:0000256" key="1">
    <source>
        <dbReference type="ARBA" id="ARBA00001917"/>
    </source>
</evidence>
<dbReference type="InterPro" id="IPR001709">
    <property type="entry name" value="Flavoprot_Pyr_Nucl_cyt_Rdtase"/>
</dbReference>
<evidence type="ECO:0000313" key="14">
    <source>
        <dbReference type="RefSeq" id="XP_011312374.1"/>
    </source>
</evidence>
<dbReference type="RefSeq" id="XP_011312375.1">
    <property type="nucleotide sequence ID" value="XM_011314073.1"/>
</dbReference>
<keyword evidence="6 10" id="KW-0288">FMN</keyword>
<dbReference type="InterPro" id="IPR028879">
    <property type="entry name" value="NDOR1"/>
</dbReference>
<comment type="cofactor">
    <cofactor evidence="2 10">
        <name>FAD</name>
        <dbReference type="ChEBI" id="CHEBI:57692"/>
    </cofactor>
</comment>
<keyword evidence="9 10" id="KW-0560">Oxidoreductase</keyword>
<dbReference type="FunFam" id="3.40.50.360:FF:000015">
    <property type="entry name" value="NADPH-dependent diflavin oxidoreductase 1"/>
    <property type="match status" value="1"/>
</dbReference>
<feature type="binding site" evidence="10">
    <location>
        <begin position="514"/>
        <end position="515"/>
    </location>
    <ligand>
        <name>NADP(+)</name>
        <dbReference type="ChEBI" id="CHEBI:58349"/>
    </ligand>
</feature>
<proteinExistence type="inferred from homology"/>
<dbReference type="KEGG" id="fas:105272144"/>
<accession>A0A9R1U8J5</accession>
<dbReference type="SUPFAM" id="SSF52218">
    <property type="entry name" value="Flavoproteins"/>
    <property type="match status" value="1"/>
</dbReference>
<name>A0A9R1TNH2_9HYME</name>
<feature type="binding site" evidence="10">
    <location>
        <begin position="418"/>
        <end position="421"/>
    </location>
    <ligand>
        <name>FAD</name>
        <dbReference type="ChEBI" id="CHEBI:57692"/>
    </ligand>
</feature>
<comment type="catalytic activity">
    <reaction evidence="10">
        <text>2 oxidized [2Fe-2S]-[protein] + NADPH = 2 reduced [2Fe-2S]-[protein] + NADP(+) + H(+)</text>
        <dbReference type="Rhea" id="RHEA:67716"/>
        <dbReference type="Rhea" id="RHEA-COMP:17327"/>
        <dbReference type="Rhea" id="RHEA-COMP:17328"/>
        <dbReference type="ChEBI" id="CHEBI:15378"/>
        <dbReference type="ChEBI" id="CHEBI:33737"/>
        <dbReference type="ChEBI" id="CHEBI:33738"/>
        <dbReference type="ChEBI" id="CHEBI:57783"/>
        <dbReference type="ChEBI" id="CHEBI:58349"/>
    </reaction>
</comment>
<dbReference type="InterPro" id="IPR017927">
    <property type="entry name" value="FAD-bd_FR_type"/>
</dbReference>
<dbReference type="GO" id="GO:0005634">
    <property type="term" value="C:nucleus"/>
    <property type="evidence" value="ECO:0007669"/>
    <property type="project" value="UniProtKB-ARBA"/>
</dbReference>
<feature type="binding site" evidence="10">
    <location>
        <position position="352"/>
    </location>
    <ligand>
        <name>FAD</name>
        <dbReference type="ChEBI" id="CHEBI:57692"/>
    </ligand>
</feature>
<comment type="caution">
    <text evidence="10">Lacks conserved residue(s) required for the propagation of feature annotation.</text>
</comment>
<keyword evidence="5 10" id="KW-0285">Flavoprotein</keyword>
<evidence type="ECO:0000256" key="6">
    <source>
        <dbReference type="ARBA" id="ARBA00022643"/>
    </source>
</evidence>
<evidence type="ECO:0000256" key="9">
    <source>
        <dbReference type="ARBA" id="ARBA00023002"/>
    </source>
</evidence>
<dbReference type="PANTHER" id="PTHR19384:SF10">
    <property type="entry name" value="NADPH-DEPENDENT DIFLAVIN OXIDOREDUCTASE 1"/>
    <property type="match status" value="1"/>
</dbReference>
<comment type="function">
    <text evidence="10">NADPH-dependent reductase which is a central component of the cytosolic iron-sulfur (Fe-S) protein assembly (CIA) machinery. Transfers electrons from NADPH via its FAD and FMN prosthetic groups to the [2Fe-2S] cluster of the anamorsin/DRE2 homolog, another key component of the CIA machinery. In turn, this reduced cluster provides electrons for assembly of cytosolic iron-sulfur cluster proteins.</text>
</comment>
<feature type="binding site" evidence="10">
    <location>
        <position position="457"/>
    </location>
    <ligand>
        <name>NADP(+)</name>
        <dbReference type="ChEBI" id="CHEBI:58349"/>
    </ligand>
</feature>
<dbReference type="GO" id="GO:0016226">
    <property type="term" value="P:iron-sulfur cluster assembly"/>
    <property type="evidence" value="ECO:0007669"/>
    <property type="project" value="UniProtKB-UniRule"/>
</dbReference>
<keyword evidence="7 10" id="KW-0274">FAD</keyword>
<keyword evidence="13" id="KW-1185">Reference proteome</keyword>
<evidence type="ECO:0000256" key="8">
    <source>
        <dbReference type="ARBA" id="ARBA00022857"/>
    </source>
</evidence>
<protein>
    <recommendedName>
        <fullName evidence="10">NADPH-dependent diflavin oxidoreductase 1</fullName>
        <ecNumber evidence="10">1.18.1.-</ecNumber>
    </recommendedName>
    <alternativeName>
        <fullName evidence="10">NADPH-dependent FMN and FAD-containing oxidoreductase</fullName>
    </alternativeName>
</protein>
<dbReference type="Gene3D" id="3.40.50.360">
    <property type="match status" value="1"/>
</dbReference>
<comment type="similarity">
    <text evidence="10">In the C-terminal section; belongs to the flavoprotein pyridine nucleotide cytochrome reductase family.</text>
</comment>
<dbReference type="Gene3D" id="1.20.990.10">
    <property type="entry name" value="NADPH-cytochrome p450 Reductase, Chain A, domain 3"/>
    <property type="match status" value="1"/>
</dbReference>
<feature type="binding site" evidence="10">
    <location>
        <begin position="61"/>
        <end position="64"/>
    </location>
    <ligand>
        <name>FMN</name>
        <dbReference type="ChEBI" id="CHEBI:58210"/>
    </ligand>
</feature>
<feature type="binding site" evidence="10">
    <location>
        <begin position="384"/>
        <end position="387"/>
    </location>
    <ligand>
        <name>FAD</name>
        <dbReference type="ChEBI" id="CHEBI:57692"/>
    </ligand>
</feature>
<comment type="subcellular location">
    <subcellularLocation>
        <location evidence="3 10">Cytoplasm</location>
    </subcellularLocation>
</comment>
<dbReference type="GO" id="GO:0005829">
    <property type="term" value="C:cytosol"/>
    <property type="evidence" value="ECO:0007669"/>
    <property type="project" value="TreeGrafter"/>
</dbReference>
<feature type="domain" description="FAD-binding FR-type" evidence="12">
    <location>
        <begin position="207"/>
        <end position="445"/>
    </location>
</feature>
<dbReference type="OrthoDB" id="1856718at2759"/>
<evidence type="ECO:0000259" key="11">
    <source>
        <dbReference type="PROSITE" id="PS50902"/>
    </source>
</evidence>
<dbReference type="RefSeq" id="XP_011312376.1">
    <property type="nucleotide sequence ID" value="XM_011314074.1"/>
</dbReference>
<dbReference type="Pfam" id="PF00667">
    <property type="entry name" value="FAD_binding_1"/>
    <property type="match status" value="1"/>
</dbReference>
<dbReference type="Pfam" id="PF00258">
    <property type="entry name" value="Flavodoxin_1"/>
    <property type="match status" value="1"/>
</dbReference>
<accession>A0A9R1U9S6</accession>
<dbReference type="GO" id="GO:0050661">
    <property type="term" value="F:NADP binding"/>
    <property type="evidence" value="ECO:0007669"/>
    <property type="project" value="UniProtKB-UniRule"/>
</dbReference>
<feature type="binding site" evidence="10">
    <location>
        <begin position="520"/>
        <end position="524"/>
    </location>
    <ligand>
        <name>NADP(+)</name>
        <dbReference type="ChEBI" id="CHEBI:58349"/>
    </ligand>
</feature>
<feature type="domain" description="Flavodoxin-like" evidence="11">
    <location>
        <begin position="8"/>
        <end position="152"/>
    </location>
</feature>
<dbReference type="InterPro" id="IPR039261">
    <property type="entry name" value="FNR_nucleotide-bd"/>
</dbReference>
<dbReference type="GeneID" id="105272144"/>
<evidence type="ECO:0000256" key="3">
    <source>
        <dbReference type="ARBA" id="ARBA00004496"/>
    </source>
</evidence>
<accession>A0A9R1TNH2</accession>
<evidence type="ECO:0000256" key="4">
    <source>
        <dbReference type="ARBA" id="ARBA00022490"/>
    </source>
</evidence>
<feature type="binding site" evidence="10">
    <location>
        <begin position="99"/>
        <end position="108"/>
    </location>
    <ligand>
        <name>FMN</name>
        <dbReference type="ChEBI" id="CHEBI:58210"/>
    </ligand>
</feature>
<dbReference type="InterPro" id="IPR001094">
    <property type="entry name" value="Flavdoxin-like"/>
</dbReference>
<dbReference type="SUPFAM" id="SSF63380">
    <property type="entry name" value="Riboflavin synthase domain-like"/>
    <property type="match status" value="1"/>
</dbReference>
<dbReference type="SUPFAM" id="SSF52343">
    <property type="entry name" value="Ferredoxin reductase-like, C-terminal NADP-linked domain"/>
    <property type="match status" value="1"/>
</dbReference>
<comment type="cofactor">
    <cofactor evidence="1 10">
        <name>FMN</name>
        <dbReference type="ChEBI" id="CHEBI:58210"/>
    </cofactor>
</comment>
<evidence type="ECO:0000313" key="15">
    <source>
        <dbReference type="RefSeq" id="XP_011312375.1"/>
    </source>
</evidence>
<keyword evidence="4 10" id="KW-0963">Cytoplasm</keyword>
<dbReference type="InterPro" id="IPR029039">
    <property type="entry name" value="Flavoprotein-like_sf"/>
</dbReference>
<dbReference type="InterPro" id="IPR023173">
    <property type="entry name" value="NADPH_Cyt_P450_Rdtase_alpha"/>
</dbReference>
<dbReference type="InterPro" id="IPR003097">
    <property type="entry name" value="CysJ-like_FAD-binding"/>
</dbReference>
<evidence type="ECO:0000256" key="10">
    <source>
        <dbReference type="HAMAP-Rule" id="MF_03178"/>
    </source>
</evidence>
<sequence length="595" mass="68244">MTMENINVTVLYGSETGTAQDTAEEIWINAKRNGLVCSVMAMDDYNIERLSSERVIIFVASTTGQGDPPSNMRKFWRFLLRKSHPQSLLQNVKYAVLGLGDSSYEKYNFAAKKLNKRLVQLGAQEMIKIALADDQHDLGIDAVIEPWIKKIWTVISNILNIPLKSGPLLNQVIERFNVSIIQPNQLTIERENNITKDIYRDELELNNNLKLATVIDNTRITSSDHFQDVRLIKFTIENVDYQPGDIVYLKPKNSSKQVSDFFNLLRENNCSVTSETLLSISSKEIKPPYCFQRPLTLQQVVEQYWDLNYKPRRSTMQILALISDNKLEKDKLTEFSTAIGQDELYNYVNKPRRNIVEVLRDFPNTIGKLNERNLFEVMAPIKPRAFSIASSSKSTPHEIHLLVAVVKYKTKLMEPRLGLCSNWLASLKKGEKLVCSLQSGTFIFDGTKPMILVGPGTGIAPFRSILLEREATGVNLKDVLLFFGCRNQKKDFHCKQDFERLMKNNNLRFFCAFSRDQEDKIYVQHLIREQGKVCWNLLLNGGKIYLSGNSKNMPKCVRDEFVKIAKKFGNFNDLDAENFVKNLEKCGRYQTETWG</sequence>
<dbReference type="AlphaFoldDB" id="A0A9R1TNH2"/>
<dbReference type="Proteomes" id="UP000694866">
    <property type="component" value="Unplaced"/>
</dbReference>
<dbReference type="GO" id="GO:0160246">
    <property type="term" value="F:NADPH-iron-sulfur [2Fe-2S] protein oxidoreductase activity"/>
    <property type="evidence" value="ECO:0007669"/>
    <property type="project" value="InterPro"/>
</dbReference>
<dbReference type="RefSeq" id="XP_011312374.1">
    <property type="nucleotide sequence ID" value="XM_011314072.1"/>
</dbReference>
<evidence type="ECO:0000259" key="12">
    <source>
        <dbReference type="PROSITE" id="PS51384"/>
    </source>
</evidence>
<evidence type="ECO:0000256" key="7">
    <source>
        <dbReference type="ARBA" id="ARBA00022827"/>
    </source>
</evidence>
<dbReference type="PROSITE" id="PS50902">
    <property type="entry name" value="FLAVODOXIN_LIKE"/>
    <property type="match status" value="1"/>
</dbReference>
<dbReference type="PRINTS" id="PR00371">
    <property type="entry name" value="FPNCR"/>
</dbReference>
<evidence type="ECO:0000256" key="2">
    <source>
        <dbReference type="ARBA" id="ARBA00001974"/>
    </source>
</evidence>
<dbReference type="PROSITE" id="PS51384">
    <property type="entry name" value="FAD_FR"/>
    <property type="match status" value="1"/>
</dbReference>
<dbReference type="GO" id="GO:0010181">
    <property type="term" value="F:FMN binding"/>
    <property type="evidence" value="ECO:0007669"/>
    <property type="project" value="UniProtKB-UniRule"/>
</dbReference>
<dbReference type="PANTHER" id="PTHR19384">
    <property type="entry name" value="NITRIC OXIDE SYNTHASE-RELATED"/>
    <property type="match status" value="1"/>
</dbReference>
<dbReference type="GO" id="GO:0050660">
    <property type="term" value="F:flavin adenine dinucleotide binding"/>
    <property type="evidence" value="ECO:0007669"/>
    <property type="project" value="UniProtKB-UniRule"/>
</dbReference>
<dbReference type="FunFam" id="3.40.50.80:FF:000030">
    <property type="entry name" value="NADPH-dependent diflavin oxidoreductase 1"/>
    <property type="match status" value="1"/>
</dbReference>
<comment type="similarity">
    <text evidence="10">In the N-terminal section; belongs to the flavodoxin family.</text>
</comment>
<gene>
    <name evidence="14 15 16" type="primary">LOC105272144</name>
</gene>
<feature type="binding site" evidence="10">
    <location>
        <position position="134"/>
    </location>
    <ligand>
        <name>FMN</name>
        <dbReference type="ChEBI" id="CHEBI:58210"/>
    </ligand>
</feature>
<dbReference type="InterPro" id="IPR008254">
    <property type="entry name" value="Flavodoxin/NO_synth"/>
</dbReference>
<organism evidence="13 15">
    <name type="scientific">Fopius arisanus</name>
    <dbReference type="NCBI Taxonomy" id="64838"/>
    <lineage>
        <taxon>Eukaryota</taxon>
        <taxon>Metazoa</taxon>
        <taxon>Ecdysozoa</taxon>
        <taxon>Arthropoda</taxon>
        <taxon>Hexapoda</taxon>
        <taxon>Insecta</taxon>
        <taxon>Pterygota</taxon>
        <taxon>Neoptera</taxon>
        <taxon>Endopterygota</taxon>
        <taxon>Hymenoptera</taxon>
        <taxon>Apocrita</taxon>
        <taxon>Ichneumonoidea</taxon>
        <taxon>Braconidae</taxon>
        <taxon>Opiinae</taxon>
        <taxon>Fopius</taxon>
    </lineage>
</organism>
<evidence type="ECO:0000313" key="13">
    <source>
        <dbReference type="Proteomes" id="UP000694866"/>
    </source>
</evidence>
<dbReference type="HAMAP" id="MF_03178">
    <property type="entry name" value="NDOR1"/>
    <property type="match status" value="1"/>
</dbReference>